<keyword evidence="9" id="KW-0594">Phospholipid biosynthesis</keyword>
<sequence>MKLKETKIECFLALPDIISLLNLSFGFLAILMALNNQITISSIFIIIAVIFDSVDGWIARKLSRIDKYGFGKNIDSLSDIVSFGVAPAVLLYIIGASFSNEIGYLSAVIALFVVICGVLRLTRFNVISDKIDFKGFVGVPIPTTGILLSTFILSRLFNIYLGMFLMVVVGFLMISNIKYKKFYNPQILPIIAILVLLAIIPNSMIFWGINIPATIIFIITLVYVFITPMLNLFKN</sequence>
<keyword evidence="13" id="KW-1185">Reference proteome</keyword>
<comment type="subcellular location">
    <subcellularLocation>
        <location evidence="1">Membrane</location>
        <topology evidence="1">Multi-pass membrane protein</topology>
    </subcellularLocation>
</comment>
<dbReference type="PANTHER" id="PTHR14269:SF61">
    <property type="entry name" value="CDP-DIACYLGLYCEROL--SERINE O-PHOSPHATIDYLTRANSFERASE"/>
    <property type="match status" value="1"/>
</dbReference>
<gene>
    <name evidence="12" type="ORF">MBCUT_14950</name>
</gene>
<dbReference type="STRING" id="47311.MBCUT_14950"/>
<dbReference type="InterPro" id="IPR004533">
    <property type="entry name" value="CDP-diaglyc--ser_O-PTrfase"/>
</dbReference>
<dbReference type="GO" id="GO:0008654">
    <property type="term" value="P:phospholipid biosynthetic process"/>
    <property type="evidence" value="ECO:0007669"/>
    <property type="project" value="UniProtKB-KW"/>
</dbReference>
<name>A0A166DE50_9EURY</name>
<keyword evidence="4 12" id="KW-0808">Transferase</keyword>
<proteinExistence type="inferred from homology"/>
<dbReference type="InterPro" id="IPR050324">
    <property type="entry name" value="CDP-alcohol_PTase-I"/>
</dbReference>
<dbReference type="AlphaFoldDB" id="A0A166DE50"/>
<dbReference type="Proteomes" id="UP000077275">
    <property type="component" value="Unassembled WGS sequence"/>
</dbReference>
<reference evidence="12 13" key="1">
    <citation type="submission" date="2016-04" db="EMBL/GenBank/DDBJ databases">
        <title>Genome sequence of Methanobrevibacter cuticularis DSM 11139.</title>
        <authorList>
            <person name="Poehlein A."/>
            <person name="Seedorf H."/>
            <person name="Daniel R."/>
        </authorList>
    </citation>
    <scope>NUCLEOTIDE SEQUENCE [LARGE SCALE GENOMIC DNA]</scope>
    <source>
        <strain evidence="12 13">DSM 11139</strain>
    </source>
</reference>
<evidence type="ECO:0000256" key="8">
    <source>
        <dbReference type="ARBA" id="ARBA00023136"/>
    </source>
</evidence>
<evidence type="ECO:0000256" key="7">
    <source>
        <dbReference type="ARBA" id="ARBA00023098"/>
    </source>
</evidence>
<comment type="caution">
    <text evidence="12">The sequence shown here is derived from an EMBL/GenBank/DDBJ whole genome shotgun (WGS) entry which is preliminary data.</text>
</comment>
<dbReference type="PANTHER" id="PTHR14269">
    <property type="entry name" value="CDP-DIACYLGLYCEROL--GLYCEROL-3-PHOSPHATE 3-PHOSPHATIDYLTRANSFERASE-RELATED"/>
    <property type="match status" value="1"/>
</dbReference>
<dbReference type="RefSeq" id="WP_067260062.1">
    <property type="nucleotide sequence ID" value="NZ_LWMW01000117.1"/>
</dbReference>
<dbReference type="OrthoDB" id="221913at2157"/>
<feature type="transmembrane region" description="Helical" evidence="11">
    <location>
        <begin position="187"/>
        <end position="209"/>
    </location>
</feature>
<keyword evidence="7" id="KW-0443">Lipid metabolism</keyword>
<feature type="transmembrane region" description="Helical" evidence="11">
    <location>
        <begin position="40"/>
        <end position="59"/>
    </location>
</feature>
<feature type="transmembrane region" description="Helical" evidence="11">
    <location>
        <begin position="215"/>
        <end position="233"/>
    </location>
</feature>
<feature type="transmembrane region" description="Helical" evidence="11">
    <location>
        <begin position="104"/>
        <end position="121"/>
    </location>
</feature>
<evidence type="ECO:0000256" key="6">
    <source>
        <dbReference type="ARBA" id="ARBA00022989"/>
    </source>
</evidence>
<feature type="transmembrane region" description="Helical" evidence="11">
    <location>
        <begin position="80"/>
        <end position="98"/>
    </location>
</feature>
<evidence type="ECO:0000313" key="13">
    <source>
        <dbReference type="Proteomes" id="UP000077275"/>
    </source>
</evidence>
<dbReference type="PATRIC" id="fig|47311.3.peg.1629"/>
<feature type="transmembrane region" description="Helical" evidence="11">
    <location>
        <begin position="12"/>
        <end position="34"/>
    </location>
</feature>
<dbReference type="GO" id="GO:0016020">
    <property type="term" value="C:membrane"/>
    <property type="evidence" value="ECO:0007669"/>
    <property type="project" value="UniProtKB-SubCell"/>
</dbReference>
<evidence type="ECO:0000256" key="10">
    <source>
        <dbReference type="ARBA" id="ARBA00023264"/>
    </source>
</evidence>
<protein>
    <submittedName>
        <fullName evidence="12">CDP-alcohol phosphatidyltransferase</fullName>
    </submittedName>
</protein>
<dbReference type="Gene3D" id="1.20.120.1760">
    <property type="match status" value="1"/>
</dbReference>
<keyword evidence="3" id="KW-0444">Lipid biosynthesis</keyword>
<keyword evidence="6 11" id="KW-1133">Transmembrane helix</keyword>
<dbReference type="InterPro" id="IPR043130">
    <property type="entry name" value="CDP-OH_PTrfase_TM_dom"/>
</dbReference>
<feature type="transmembrane region" description="Helical" evidence="11">
    <location>
        <begin position="133"/>
        <end position="153"/>
    </location>
</feature>
<evidence type="ECO:0000313" key="12">
    <source>
        <dbReference type="EMBL" id="KZX15498.1"/>
    </source>
</evidence>
<evidence type="ECO:0000256" key="3">
    <source>
        <dbReference type="ARBA" id="ARBA00022516"/>
    </source>
</evidence>
<evidence type="ECO:0000256" key="1">
    <source>
        <dbReference type="ARBA" id="ARBA00004141"/>
    </source>
</evidence>
<comment type="similarity">
    <text evidence="2">Belongs to the CDP-alcohol phosphatidyltransferase class-I family.</text>
</comment>
<dbReference type="NCBIfam" id="NF038087">
    <property type="entry name" value="arch_ser_synth"/>
    <property type="match status" value="1"/>
</dbReference>
<organism evidence="12 13">
    <name type="scientific">Methanobrevibacter cuticularis</name>
    <dbReference type="NCBI Taxonomy" id="47311"/>
    <lineage>
        <taxon>Archaea</taxon>
        <taxon>Methanobacteriati</taxon>
        <taxon>Methanobacteriota</taxon>
        <taxon>Methanomada group</taxon>
        <taxon>Methanobacteria</taxon>
        <taxon>Methanobacteriales</taxon>
        <taxon>Methanobacteriaceae</taxon>
        <taxon>Methanobrevibacter</taxon>
    </lineage>
</organism>
<evidence type="ECO:0000256" key="2">
    <source>
        <dbReference type="ARBA" id="ARBA00010441"/>
    </source>
</evidence>
<keyword evidence="8 11" id="KW-0472">Membrane</keyword>
<evidence type="ECO:0000256" key="9">
    <source>
        <dbReference type="ARBA" id="ARBA00023209"/>
    </source>
</evidence>
<dbReference type="EMBL" id="LWMW01000117">
    <property type="protein sequence ID" value="KZX15498.1"/>
    <property type="molecule type" value="Genomic_DNA"/>
</dbReference>
<evidence type="ECO:0000256" key="4">
    <source>
        <dbReference type="ARBA" id="ARBA00022679"/>
    </source>
</evidence>
<dbReference type="GO" id="GO:0016780">
    <property type="term" value="F:phosphotransferase activity, for other substituted phosphate groups"/>
    <property type="evidence" value="ECO:0007669"/>
    <property type="project" value="InterPro"/>
</dbReference>
<feature type="transmembrane region" description="Helical" evidence="11">
    <location>
        <begin position="159"/>
        <end position="175"/>
    </location>
</feature>
<dbReference type="InterPro" id="IPR000462">
    <property type="entry name" value="CDP-OH_P_trans"/>
</dbReference>
<keyword evidence="10" id="KW-1208">Phospholipid metabolism</keyword>
<dbReference type="Pfam" id="PF01066">
    <property type="entry name" value="CDP-OH_P_transf"/>
    <property type="match status" value="1"/>
</dbReference>
<evidence type="ECO:0000256" key="11">
    <source>
        <dbReference type="SAM" id="Phobius"/>
    </source>
</evidence>
<dbReference type="NCBIfam" id="TIGR00473">
    <property type="entry name" value="pssA"/>
    <property type="match status" value="1"/>
</dbReference>
<keyword evidence="5 11" id="KW-0812">Transmembrane</keyword>
<evidence type="ECO:0000256" key="5">
    <source>
        <dbReference type="ARBA" id="ARBA00022692"/>
    </source>
</evidence>
<accession>A0A166DE50</accession>